<keyword evidence="1" id="KW-0175">Coiled coil</keyword>
<reference evidence="3" key="1">
    <citation type="submission" date="2022-12" db="EMBL/GenBank/DDBJ databases">
        <authorList>
            <person name="Petersen C."/>
        </authorList>
    </citation>
    <scope>NUCLEOTIDE SEQUENCE</scope>
    <source>
        <strain evidence="3">IBT 17660</strain>
    </source>
</reference>
<keyword evidence="4" id="KW-1185">Reference proteome</keyword>
<feature type="compositionally biased region" description="Low complexity" evidence="2">
    <location>
        <begin position="52"/>
        <end position="65"/>
    </location>
</feature>
<comment type="caution">
    <text evidence="3">The sequence shown here is derived from an EMBL/GenBank/DDBJ whole genome shotgun (WGS) entry which is preliminary data.</text>
</comment>
<accession>A0A9W9X8N5</accession>
<dbReference type="EMBL" id="JAPWDO010000001">
    <property type="protein sequence ID" value="KAJ5486425.1"/>
    <property type="molecule type" value="Genomic_DNA"/>
</dbReference>
<feature type="region of interest" description="Disordered" evidence="2">
    <location>
        <begin position="22"/>
        <end position="67"/>
    </location>
</feature>
<feature type="coiled-coil region" evidence="1">
    <location>
        <begin position="79"/>
        <end position="106"/>
    </location>
</feature>
<reference evidence="3" key="2">
    <citation type="journal article" date="2023" name="IMA Fungus">
        <title>Comparative genomic study of the Penicillium genus elucidates a diverse pangenome and 15 lateral gene transfer events.</title>
        <authorList>
            <person name="Petersen C."/>
            <person name="Sorensen T."/>
            <person name="Nielsen M.R."/>
            <person name="Sondergaard T.E."/>
            <person name="Sorensen J.L."/>
            <person name="Fitzpatrick D.A."/>
            <person name="Frisvad J.C."/>
            <person name="Nielsen K.L."/>
        </authorList>
    </citation>
    <scope>NUCLEOTIDE SEQUENCE</scope>
    <source>
        <strain evidence="3">IBT 17660</strain>
    </source>
</reference>
<name>A0A9W9X8N5_9EURO</name>
<sequence>MESLAKMDRDAYNSSQNVLGLAKRLLPETGPRGAPDLEQNTDGQEHPGRGYLPSVPSSSLSLPSRPRTRLNRWKTSLTITEIGDQLQALGEQLQALKQQKARVIMQEITFWTNLFSKRIRSQVHLYHEDGPKAKLTWRSQVITLSLFLIRKESA</sequence>
<dbReference type="AlphaFoldDB" id="A0A9W9X8N5"/>
<evidence type="ECO:0000313" key="4">
    <source>
        <dbReference type="Proteomes" id="UP001147760"/>
    </source>
</evidence>
<proteinExistence type="predicted"/>
<organism evidence="3 4">
    <name type="scientific">Penicillium desertorum</name>
    <dbReference type="NCBI Taxonomy" id="1303715"/>
    <lineage>
        <taxon>Eukaryota</taxon>
        <taxon>Fungi</taxon>
        <taxon>Dikarya</taxon>
        <taxon>Ascomycota</taxon>
        <taxon>Pezizomycotina</taxon>
        <taxon>Eurotiomycetes</taxon>
        <taxon>Eurotiomycetidae</taxon>
        <taxon>Eurotiales</taxon>
        <taxon>Aspergillaceae</taxon>
        <taxon>Penicillium</taxon>
    </lineage>
</organism>
<evidence type="ECO:0000256" key="1">
    <source>
        <dbReference type="SAM" id="Coils"/>
    </source>
</evidence>
<evidence type="ECO:0000256" key="2">
    <source>
        <dbReference type="SAM" id="MobiDB-lite"/>
    </source>
</evidence>
<dbReference type="Proteomes" id="UP001147760">
    <property type="component" value="Unassembled WGS sequence"/>
</dbReference>
<protein>
    <submittedName>
        <fullName evidence="3">Uncharacterized protein</fullName>
    </submittedName>
</protein>
<evidence type="ECO:0000313" key="3">
    <source>
        <dbReference type="EMBL" id="KAJ5486425.1"/>
    </source>
</evidence>
<gene>
    <name evidence="3" type="ORF">N7530_000725</name>
</gene>